<name>A0A0N5D6H8_THECL</name>
<dbReference type="GO" id="GO:0003676">
    <property type="term" value="F:nucleic acid binding"/>
    <property type="evidence" value="ECO:0007669"/>
    <property type="project" value="InterPro"/>
</dbReference>
<reference evidence="3" key="1">
    <citation type="submission" date="2017-02" db="UniProtKB">
        <authorList>
            <consortium name="WormBaseParasite"/>
        </authorList>
    </citation>
    <scope>IDENTIFICATION</scope>
</reference>
<protein>
    <submittedName>
        <fullName evidence="3">RRM domain-containing protein</fullName>
    </submittedName>
</protein>
<dbReference type="WBParaSite" id="TCLT_0000863901-mRNA-1">
    <property type="protein sequence ID" value="TCLT_0000863901-mRNA-1"/>
    <property type="gene ID" value="TCLT_0000863901"/>
</dbReference>
<dbReference type="STRING" id="103827.A0A0N5D6H8"/>
<reference evidence="1 2" key="2">
    <citation type="submission" date="2018-11" db="EMBL/GenBank/DDBJ databases">
        <authorList>
            <consortium name="Pathogen Informatics"/>
        </authorList>
    </citation>
    <scope>NUCLEOTIDE SEQUENCE [LARGE SCALE GENOMIC DNA]</scope>
</reference>
<evidence type="ECO:0000313" key="1">
    <source>
        <dbReference type="EMBL" id="VDN06203.1"/>
    </source>
</evidence>
<evidence type="ECO:0000313" key="2">
    <source>
        <dbReference type="Proteomes" id="UP000276776"/>
    </source>
</evidence>
<proteinExistence type="predicted"/>
<accession>A0A0N5D6H8</accession>
<dbReference type="EMBL" id="UYYF01004660">
    <property type="protein sequence ID" value="VDN06203.1"/>
    <property type="molecule type" value="Genomic_DNA"/>
</dbReference>
<dbReference type="SUPFAM" id="SSF54928">
    <property type="entry name" value="RNA-binding domain, RBD"/>
    <property type="match status" value="1"/>
</dbReference>
<organism evidence="3">
    <name type="scientific">Thelazia callipaeda</name>
    <name type="common">Oriental eyeworm</name>
    <name type="synonym">Parasitic nematode</name>
    <dbReference type="NCBI Taxonomy" id="103827"/>
    <lineage>
        <taxon>Eukaryota</taxon>
        <taxon>Metazoa</taxon>
        <taxon>Ecdysozoa</taxon>
        <taxon>Nematoda</taxon>
        <taxon>Chromadorea</taxon>
        <taxon>Rhabditida</taxon>
        <taxon>Spirurina</taxon>
        <taxon>Spiruromorpha</taxon>
        <taxon>Thelazioidea</taxon>
        <taxon>Thelaziidae</taxon>
        <taxon>Thelazia</taxon>
    </lineage>
</organism>
<keyword evidence="2" id="KW-1185">Reference proteome</keyword>
<dbReference type="OrthoDB" id="1049195at2759"/>
<dbReference type="AlphaFoldDB" id="A0A0N5D6H8"/>
<evidence type="ECO:0000313" key="3">
    <source>
        <dbReference type="WBParaSite" id="TCLT_0000863901-mRNA-1"/>
    </source>
</evidence>
<dbReference type="InterPro" id="IPR035979">
    <property type="entry name" value="RBD_domain_sf"/>
</dbReference>
<gene>
    <name evidence="1" type="ORF">TCLT_LOCUS8628</name>
</gene>
<sequence length="215" mass="24361">MDLTSLSLDEIIAHQKSIPTGQWDHGGFEELYGCASRDTAPFSSLRRGQQVINRIDLARKVGIHIINVAPTVGPGDLKELFKQYLISSISINYNINGESLGTADVVTDRATARELIANLNGVVLDTLLSPCVADFAMHFYMIDCSPILLGPTTNMKNRLAFNIHLDKTRRPYLTPDRMHKRYIHMRMIGGQLDRELEEYMIKRNENKKRFAKSEL</sequence>
<dbReference type="OMA" id="EELYGCA"/>
<dbReference type="Proteomes" id="UP000276776">
    <property type="component" value="Unassembled WGS sequence"/>
</dbReference>